<dbReference type="Proteomes" id="UP000229433">
    <property type="component" value="Unassembled WGS sequence"/>
</dbReference>
<dbReference type="AlphaFoldDB" id="A0A2G1VMW4"/>
<evidence type="ECO:0000256" key="1">
    <source>
        <dbReference type="SAM" id="Phobius"/>
    </source>
</evidence>
<keyword evidence="3" id="KW-1185">Reference proteome</keyword>
<reference evidence="2 3" key="1">
    <citation type="submission" date="2017-08" db="EMBL/GenBank/DDBJ databases">
        <title>The whole genome shortgun sequences of strain Leeuwenhoekiella nanhaiensis G18 from the South China Sea.</title>
        <authorList>
            <person name="Liu Q."/>
        </authorList>
    </citation>
    <scope>NUCLEOTIDE SEQUENCE [LARGE SCALE GENOMIC DNA]</scope>
    <source>
        <strain evidence="2 3">G18</strain>
    </source>
</reference>
<keyword evidence="1" id="KW-0472">Membrane</keyword>
<proteinExistence type="predicted"/>
<sequence>MHLLYELALICAGILLAVATLTKYDGKMQIVSKIAGALQPFAAVIGGICLILGIWYLLRPFCFFRDAVSILAGLTLLGGALENRPSLHDFFNRASAVLNPYRVIIGIIALILGVLGLFNISFIC</sequence>
<comment type="caution">
    <text evidence="2">The sequence shown here is derived from an EMBL/GenBank/DDBJ whole genome shotgun (WGS) entry which is preliminary data.</text>
</comment>
<feature type="transmembrane region" description="Helical" evidence="1">
    <location>
        <begin position="63"/>
        <end position="81"/>
    </location>
</feature>
<evidence type="ECO:0000313" key="2">
    <source>
        <dbReference type="EMBL" id="PHQ28074.1"/>
    </source>
</evidence>
<accession>A0A2G1VMW4</accession>
<dbReference type="RefSeq" id="WP_099647464.1">
    <property type="nucleotide sequence ID" value="NZ_KZ319301.1"/>
</dbReference>
<keyword evidence="1" id="KW-0812">Transmembrane</keyword>
<name>A0A2G1VMW4_9FLAO</name>
<evidence type="ECO:0000313" key="3">
    <source>
        <dbReference type="Proteomes" id="UP000229433"/>
    </source>
</evidence>
<protein>
    <submittedName>
        <fullName evidence="2">Uncharacterized protein</fullName>
    </submittedName>
</protein>
<organism evidence="2 3">
    <name type="scientific">Leeuwenhoekiella nanhaiensis</name>
    <dbReference type="NCBI Taxonomy" id="1655491"/>
    <lineage>
        <taxon>Bacteria</taxon>
        <taxon>Pseudomonadati</taxon>
        <taxon>Bacteroidota</taxon>
        <taxon>Flavobacteriia</taxon>
        <taxon>Flavobacteriales</taxon>
        <taxon>Flavobacteriaceae</taxon>
        <taxon>Leeuwenhoekiella</taxon>
    </lineage>
</organism>
<gene>
    <name evidence="2" type="ORF">CJ305_16795</name>
</gene>
<keyword evidence="1" id="KW-1133">Transmembrane helix</keyword>
<feature type="transmembrane region" description="Helical" evidence="1">
    <location>
        <begin position="38"/>
        <end position="58"/>
    </location>
</feature>
<feature type="transmembrane region" description="Helical" evidence="1">
    <location>
        <begin position="101"/>
        <end position="123"/>
    </location>
</feature>
<dbReference type="OrthoDB" id="1449465at2"/>
<dbReference type="EMBL" id="NQXA01000021">
    <property type="protein sequence ID" value="PHQ28074.1"/>
    <property type="molecule type" value="Genomic_DNA"/>
</dbReference>